<organism evidence="3 4">
    <name type="scientific">candidate division WWE3 bacterium CG_4_10_14_0_2_um_filter_41_14</name>
    <dbReference type="NCBI Taxonomy" id="1975072"/>
    <lineage>
        <taxon>Bacteria</taxon>
        <taxon>Katanobacteria</taxon>
    </lineage>
</organism>
<gene>
    <name evidence="3" type="ORF">COY32_03720</name>
</gene>
<dbReference type="InterPro" id="IPR036116">
    <property type="entry name" value="FN3_sf"/>
</dbReference>
<keyword evidence="1" id="KW-1133">Transmembrane helix</keyword>
<keyword evidence="1" id="KW-0812">Transmembrane</keyword>
<dbReference type="AlphaFoldDB" id="A0A2M7TIG4"/>
<name>A0A2M7TIG4_UNCKA</name>
<proteinExistence type="predicted"/>
<accession>A0A2M7TIG4</accession>
<dbReference type="CDD" id="cd00063">
    <property type="entry name" value="FN3"/>
    <property type="match status" value="1"/>
</dbReference>
<reference evidence="4" key="1">
    <citation type="submission" date="2017-09" db="EMBL/GenBank/DDBJ databases">
        <title>Depth-based differentiation of microbial function through sediment-hosted aquifers and enrichment of novel symbionts in the deep terrestrial subsurface.</title>
        <authorList>
            <person name="Probst A.J."/>
            <person name="Ladd B."/>
            <person name="Jarett J.K."/>
            <person name="Geller-Mcgrath D.E."/>
            <person name="Sieber C.M.K."/>
            <person name="Emerson J.B."/>
            <person name="Anantharaman K."/>
            <person name="Thomas B.C."/>
            <person name="Malmstrom R."/>
            <person name="Stieglmeier M."/>
            <person name="Klingl A."/>
            <person name="Woyke T."/>
            <person name="Ryan C.M."/>
            <person name="Banfield J.F."/>
        </authorList>
    </citation>
    <scope>NUCLEOTIDE SEQUENCE [LARGE SCALE GENOMIC DNA]</scope>
</reference>
<dbReference type="SUPFAM" id="SSF49265">
    <property type="entry name" value="Fibronectin type III"/>
    <property type="match status" value="1"/>
</dbReference>
<dbReference type="EMBL" id="PFNL01000110">
    <property type="protein sequence ID" value="PIZ46160.1"/>
    <property type="molecule type" value="Genomic_DNA"/>
</dbReference>
<dbReference type="Proteomes" id="UP000228920">
    <property type="component" value="Unassembled WGS sequence"/>
</dbReference>
<evidence type="ECO:0000256" key="1">
    <source>
        <dbReference type="SAM" id="Phobius"/>
    </source>
</evidence>
<keyword evidence="1" id="KW-0472">Membrane</keyword>
<feature type="domain" description="Fibronectin type-III" evidence="2">
    <location>
        <begin position="1003"/>
        <end position="1096"/>
    </location>
</feature>
<sequence>MQKRTTLPLFRGFGFLALGIIFTLAFSSTSSLHADGPPPSTSFDATVVSDNLGLGETATYTITFNAPQDLSAGVGQQPGDMLNINVFPNGPSDANRMANLTNLTVGAGSTIAGSFIREMPQQDPGGGQPLDSNSTLFQVTSSVSQGQSVVLKMAGVVNPGIQGQQTISISLGGQTMYQASVAMVVGAGQTFAVSGTVSKAGVGVSSAQISASQRSGSMFLNTNVAADGTYSINLPIGTWELRVGPQWGNDGQQVAVDWAYNGFGEAVAVSDAPVSGINFTVVSATAVVTGKVLLPNGSPLTNGGIDIRSGEGVGVGSGINPQTGVFSVQVPAGTYRLGVFSQDPSYAAPALAPFSVAENSTKDLGTITLVAKTSHIKGVVTVKGTATGVVGMNVNTWSPSGWSETTTAADGSFDLLVGPGEWEVMLRARPGSGYAVEGGPPTRVTIADAQTVTGQNFQVLLANASIDGRIVDAQGTLISNFFGFAQAMEGNGDPPKPGPGTSAEGGVFSLQVPAGTWAVDVHTEPGSEYSSTGAQSVTIGENENKNVTITLQQNDALITGTVRDDEGNAVTGVRTEVFAENGRGSFKMAFVNEATGTYSMGVVGGTSWYLGVFVEPGNGLMMIPPSDSKTTVASGQSVVKDFALLRANATISGTVLDPSGNGLGNVFVFADTHLGEDGAVLGAQTTIGGPLPENSGGPGGDLKQGLHTGDLTRGDGTFTLAVPAGTYGIGSGAPSSLGYINPEFISVSVAKGEEKTGYVLSYRQSDAQITGTITLDGVQSEGFVWAWSDSGSHSETYSRTGSYTLNVTSGDVWHIGADFGNGQDFYQSPEYMVSMVGATTATRALVLTKSIFTMPPSTSQQIEAASGGTIQMEDGFTVVIPAGAFGSSGTYTVTISPTAQLTKEKSRRPVAFGYSVSAVDSSGQAFTSTFNSNVRFIIPYTDAMLTALGINSTDVSASFFDTTSGIWQGVESFTVNTEDKTIIATVSHFTEFALTTGSADTTAPSVPTSLTATAGVGKVTLAWTNPTDADFDHVVIYRSTTSGSQGESLTTSTGTSYEDTGLAAGTIYYYTLVSVDAVGNSSDPTSQVSAAPTATPIPALELPMTGTSVMDAALFYVVRGLIAILGLSGVFFFARRKFRVGV</sequence>
<feature type="transmembrane region" description="Helical" evidence="1">
    <location>
        <begin position="1113"/>
        <end position="1134"/>
    </location>
</feature>
<dbReference type="PROSITE" id="PS50853">
    <property type="entry name" value="FN3"/>
    <property type="match status" value="1"/>
</dbReference>
<dbReference type="InterPro" id="IPR003961">
    <property type="entry name" value="FN3_dom"/>
</dbReference>
<evidence type="ECO:0000313" key="3">
    <source>
        <dbReference type="EMBL" id="PIZ46160.1"/>
    </source>
</evidence>
<dbReference type="InterPro" id="IPR013783">
    <property type="entry name" value="Ig-like_fold"/>
</dbReference>
<dbReference type="SMART" id="SM00060">
    <property type="entry name" value="FN3"/>
    <property type="match status" value="1"/>
</dbReference>
<protein>
    <recommendedName>
        <fullName evidence="2">Fibronectin type-III domain-containing protein</fullName>
    </recommendedName>
</protein>
<dbReference type="Gene3D" id="2.60.40.10">
    <property type="entry name" value="Immunoglobulins"/>
    <property type="match status" value="1"/>
</dbReference>
<evidence type="ECO:0000313" key="4">
    <source>
        <dbReference type="Proteomes" id="UP000228920"/>
    </source>
</evidence>
<evidence type="ECO:0000259" key="2">
    <source>
        <dbReference type="PROSITE" id="PS50853"/>
    </source>
</evidence>
<comment type="caution">
    <text evidence="3">The sequence shown here is derived from an EMBL/GenBank/DDBJ whole genome shotgun (WGS) entry which is preliminary data.</text>
</comment>